<accession>A0A8J8GCS5</accession>
<gene>
    <name evidence="1" type="ORF">HNQ03_003242</name>
</gene>
<organism evidence="1 2">
    <name type="scientific">Frigoriflavimonas asaccharolytica</name>
    <dbReference type="NCBI Taxonomy" id="2735899"/>
    <lineage>
        <taxon>Bacteria</taxon>
        <taxon>Pseudomonadati</taxon>
        <taxon>Bacteroidota</taxon>
        <taxon>Flavobacteriia</taxon>
        <taxon>Flavobacteriales</taxon>
        <taxon>Weeksellaceae</taxon>
        <taxon>Frigoriflavimonas</taxon>
    </lineage>
</organism>
<evidence type="ECO:0000313" key="2">
    <source>
        <dbReference type="Proteomes" id="UP000610746"/>
    </source>
</evidence>
<dbReference type="AlphaFoldDB" id="A0A8J8GCS5"/>
<comment type="caution">
    <text evidence="1">The sequence shown here is derived from an EMBL/GenBank/DDBJ whole genome shotgun (WGS) entry which is preliminary data.</text>
</comment>
<sequence length="262" mass="29136">NSQNDLNAKDVITYHIYDNGTIEKHIPKIIKTGFENKYKYIYHDNNNKEHEICIVDWLEIDKIKREKPNPSSVTAGYISHESFNIAGVNQKDVYKYSDGTVIASGEAGEGGGTIKIKYVKAGGKAIIIKVPEPLIYNSGDVKINLKFENTIRTYMGRDHFAALIGALAKCGLALVSEGSAMKDGTCFPSVTHTNGESIDSDYFTLNDTQKYINTMVDYGFTTIYYKPGMGLKKPVKAAIFSEDKHHKKHLHCGAKSITVTEK</sequence>
<protein>
    <submittedName>
        <fullName evidence="1">Uncharacterized protein</fullName>
    </submittedName>
</protein>
<evidence type="ECO:0000313" key="1">
    <source>
        <dbReference type="EMBL" id="NRS94137.1"/>
    </source>
</evidence>
<dbReference type="Proteomes" id="UP000610746">
    <property type="component" value="Unassembled WGS sequence"/>
</dbReference>
<name>A0A8J8GCS5_9FLAO</name>
<proteinExistence type="predicted"/>
<feature type="non-terminal residue" evidence="1">
    <location>
        <position position="1"/>
    </location>
</feature>
<reference evidence="1" key="1">
    <citation type="submission" date="2020-05" db="EMBL/GenBank/DDBJ databases">
        <title>Genomic Encyclopedia of Type Strains, Phase IV (KMG-V): Genome sequencing to study the core and pangenomes of soil and plant-associated prokaryotes.</title>
        <authorList>
            <person name="Whitman W."/>
        </authorList>
    </citation>
    <scope>NUCLEOTIDE SEQUENCE</scope>
    <source>
        <strain evidence="1">16F</strain>
    </source>
</reference>
<keyword evidence="2" id="KW-1185">Reference proteome</keyword>
<dbReference type="EMBL" id="JABSNO010000051">
    <property type="protein sequence ID" value="NRS94137.1"/>
    <property type="molecule type" value="Genomic_DNA"/>
</dbReference>